<keyword evidence="5" id="KW-1185">Reference proteome</keyword>
<dbReference type="Pfam" id="PF00534">
    <property type="entry name" value="Glycos_transf_1"/>
    <property type="match status" value="1"/>
</dbReference>
<dbReference type="Proteomes" id="UP001144297">
    <property type="component" value="Unassembled WGS sequence"/>
</dbReference>
<dbReference type="AlphaFoldDB" id="A0A9W6GHU2"/>
<evidence type="ECO:0000256" key="1">
    <source>
        <dbReference type="ARBA" id="ARBA00022679"/>
    </source>
</evidence>
<dbReference type="GO" id="GO:0016757">
    <property type="term" value="F:glycosyltransferase activity"/>
    <property type="evidence" value="ECO:0007669"/>
    <property type="project" value="InterPro"/>
</dbReference>
<evidence type="ECO:0000313" key="4">
    <source>
        <dbReference type="EMBL" id="GLI54146.1"/>
    </source>
</evidence>
<dbReference type="Gene3D" id="3.40.50.2000">
    <property type="entry name" value="Glycogen Phosphorylase B"/>
    <property type="match status" value="2"/>
</dbReference>
<reference evidence="4" key="1">
    <citation type="submission" date="2022-12" db="EMBL/GenBank/DDBJ databases">
        <title>Reference genome sequencing for broad-spectrum identification of bacterial and archaeal isolates by mass spectrometry.</title>
        <authorList>
            <person name="Sekiguchi Y."/>
            <person name="Tourlousse D.M."/>
        </authorList>
    </citation>
    <scope>NUCLEOTIDE SEQUENCE</scope>
    <source>
        <strain evidence="4">TSL-P1</strain>
    </source>
</reference>
<dbReference type="SUPFAM" id="SSF53756">
    <property type="entry name" value="UDP-Glycosyltransferase/glycogen phosphorylase"/>
    <property type="match status" value="1"/>
</dbReference>
<name>A0A9W6GHU2_9BACT</name>
<dbReference type="InterPro" id="IPR028098">
    <property type="entry name" value="Glyco_trans_4-like_N"/>
</dbReference>
<dbReference type="PANTHER" id="PTHR46401">
    <property type="entry name" value="GLYCOSYLTRANSFERASE WBBK-RELATED"/>
    <property type="match status" value="1"/>
</dbReference>
<gene>
    <name evidence="4" type="ORF">TISLANDTSLP1_18390</name>
</gene>
<dbReference type="PANTHER" id="PTHR46401:SF2">
    <property type="entry name" value="GLYCOSYLTRANSFERASE WBBK-RELATED"/>
    <property type="match status" value="1"/>
</dbReference>
<evidence type="ECO:0000313" key="5">
    <source>
        <dbReference type="Proteomes" id="UP001144297"/>
    </source>
</evidence>
<keyword evidence="1 4" id="KW-0808">Transferase</keyword>
<protein>
    <submittedName>
        <fullName evidence="4">Glycosyl transferase</fullName>
    </submittedName>
</protein>
<dbReference type="CDD" id="cd03809">
    <property type="entry name" value="GT4_MtfB-like"/>
    <property type="match status" value="1"/>
</dbReference>
<accession>A0A9W6GHU2</accession>
<dbReference type="InterPro" id="IPR001296">
    <property type="entry name" value="Glyco_trans_1"/>
</dbReference>
<comment type="caution">
    <text evidence="4">The sequence shown here is derived from an EMBL/GenBank/DDBJ whole genome shotgun (WGS) entry which is preliminary data.</text>
</comment>
<feature type="domain" description="Glycosyl transferase family 1" evidence="2">
    <location>
        <begin position="197"/>
        <end position="353"/>
    </location>
</feature>
<evidence type="ECO:0000259" key="3">
    <source>
        <dbReference type="Pfam" id="PF13439"/>
    </source>
</evidence>
<organism evidence="4 5">
    <name type="scientific">Thermodesulfovibrio yellowstonii</name>
    <dbReference type="NCBI Taxonomy" id="28262"/>
    <lineage>
        <taxon>Bacteria</taxon>
        <taxon>Pseudomonadati</taxon>
        <taxon>Nitrospirota</taxon>
        <taxon>Thermodesulfovibrionia</taxon>
        <taxon>Thermodesulfovibrionales</taxon>
        <taxon>Thermodesulfovibrionaceae</taxon>
        <taxon>Thermodesulfovibrio</taxon>
    </lineage>
</organism>
<dbReference type="Pfam" id="PF13439">
    <property type="entry name" value="Glyco_transf_4"/>
    <property type="match status" value="1"/>
</dbReference>
<evidence type="ECO:0000259" key="2">
    <source>
        <dbReference type="Pfam" id="PF00534"/>
    </source>
</evidence>
<proteinExistence type="predicted"/>
<feature type="domain" description="Glycosyltransferase subfamily 4-like N-terminal" evidence="3">
    <location>
        <begin position="15"/>
        <end position="179"/>
    </location>
</feature>
<dbReference type="EMBL" id="BSDX01000001">
    <property type="protein sequence ID" value="GLI54146.1"/>
    <property type="molecule type" value="Genomic_DNA"/>
</dbReference>
<sequence length="382" mass="44928">MKKIGILAFGDKYGGGVYQYTQSIIDALKEDKTNKYIIFCSSNDDRFDSYGLEVRKIDKPRSSLFVKIVRAFQLFLFIQRPWFFTKEELDKFSDIDIFLSPAISPYPHFYMNKIFVFTLHDMQERYYPKFFSKYERLIRWLNNRALARSAAKIICESNFVKNDIVKFLRINEDKISVIQSPPPENFLNYKFEAEQFKKIKKKYGLPEKFIFYPAQCWFHKNHIKLVEAFKIVSEKYDDVYLILTGSQQNNYNNLIARIDELGLQTKIKHLGYIDYEDLPYLYKMSQFLVMPTLFESVSIPIYEAFTLEVAVCSSNVTALPEQVGNAGLIFDPNSINDIAEKMMAYLSNEELRKIKARLGFERVRGFNHEEYKKKLIGVLQSV</sequence>